<dbReference type="Proteomes" id="UP001500984">
    <property type="component" value="Unassembled WGS sequence"/>
</dbReference>
<dbReference type="InterPro" id="IPR007372">
    <property type="entry name" value="Lipid/polyisoprenoid-bd_YceI"/>
</dbReference>
<sequence>MTALPAGLTAGTWNVDATHSEFAFVARHAGVSKVRGLFTVIGGAVEVGETLEDSTVSATAEAASITTGNEQRDGHLRTGDFLLADEYPEITFASTAVENVDGPEFDLRGVLTIRGVEREVVFHAEFNGAAEDPGGNMVAGFSATGTVNRKDFGMSFDAVLKGGELLVSDKIAVNIEIEAVRA</sequence>
<evidence type="ECO:0000313" key="4">
    <source>
        <dbReference type="Proteomes" id="UP001500984"/>
    </source>
</evidence>
<name>A0ABN2WDF9_9MICO</name>
<dbReference type="EMBL" id="BAAAPZ010000002">
    <property type="protein sequence ID" value="GAA2088416.1"/>
    <property type="molecule type" value="Genomic_DNA"/>
</dbReference>
<evidence type="ECO:0000313" key="3">
    <source>
        <dbReference type="EMBL" id="GAA2088416.1"/>
    </source>
</evidence>
<protein>
    <submittedName>
        <fullName evidence="3">YceI family protein</fullName>
    </submittedName>
</protein>
<dbReference type="SMART" id="SM00867">
    <property type="entry name" value="YceI"/>
    <property type="match status" value="1"/>
</dbReference>
<proteinExistence type="inferred from homology"/>
<keyword evidence="4" id="KW-1185">Reference proteome</keyword>
<comment type="caution">
    <text evidence="3">The sequence shown here is derived from an EMBL/GenBank/DDBJ whole genome shotgun (WGS) entry which is preliminary data.</text>
</comment>
<organism evidence="3 4">
    <name type="scientific">Brevibacterium salitolerans</name>
    <dbReference type="NCBI Taxonomy" id="1403566"/>
    <lineage>
        <taxon>Bacteria</taxon>
        <taxon>Bacillati</taxon>
        <taxon>Actinomycetota</taxon>
        <taxon>Actinomycetes</taxon>
        <taxon>Micrococcales</taxon>
        <taxon>Brevibacteriaceae</taxon>
        <taxon>Brevibacterium</taxon>
    </lineage>
</organism>
<dbReference type="Pfam" id="PF04264">
    <property type="entry name" value="YceI"/>
    <property type="match status" value="1"/>
</dbReference>
<dbReference type="RefSeq" id="WP_291794633.1">
    <property type="nucleotide sequence ID" value="NZ_BAAAPZ010000002.1"/>
</dbReference>
<dbReference type="PANTHER" id="PTHR34406:SF1">
    <property type="entry name" value="PROTEIN YCEI"/>
    <property type="match status" value="1"/>
</dbReference>
<accession>A0ABN2WDF9</accession>
<gene>
    <name evidence="3" type="ORF">GCM10009823_03500</name>
</gene>
<dbReference type="Gene3D" id="2.40.128.110">
    <property type="entry name" value="Lipid/polyisoprenoid-binding, YceI-like"/>
    <property type="match status" value="1"/>
</dbReference>
<feature type="domain" description="Lipid/polyisoprenoid-binding YceI-like" evidence="2">
    <location>
        <begin position="12"/>
        <end position="180"/>
    </location>
</feature>
<dbReference type="PANTHER" id="PTHR34406">
    <property type="entry name" value="PROTEIN YCEI"/>
    <property type="match status" value="1"/>
</dbReference>
<comment type="similarity">
    <text evidence="1">Belongs to the UPF0312 family.</text>
</comment>
<evidence type="ECO:0000256" key="1">
    <source>
        <dbReference type="ARBA" id="ARBA00008812"/>
    </source>
</evidence>
<dbReference type="SUPFAM" id="SSF101874">
    <property type="entry name" value="YceI-like"/>
    <property type="match status" value="1"/>
</dbReference>
<reference evidence="3 4" key="1">
    <citation type="journal article" date="2019" name="Int. J. Syst. Evol. Microbiol.">
        <title>The Global Catalogue of Microorganisms (GCM) 10K type strain sequencing project: providing services to taxonomists for standard genome sequencing and annotation.</title>
        <authorList>
            <consortium name="The Broad Institute Genomics Platform"/>
            <consortium name="The Broad Institute Genome Sequencing Center for Infectious Disease"/>
            <person name="Wu L."/>
            <person name="Ma J."/>
        </authorList>
    </citation>
    <scope>NUCLEOTIDE SEQUENCE [LARGE SCALE GENOMIC DNA]</scope>
    <source>
        <strain evidence="3 4">JCM 15900</strain>
    </source>
</reference>
<dbReference type="InterPro" id="IPR036761">
    <property type="entry name" value="TTHA0802/YceI-like_sf"/>
</dbReference>
<evidence type="ECO:0000259" key="2">
    <source>
        <dbReference type="SMART" id="SM00867"/>
    </source>
</evidence>